<evidence type="ECO:0000313" key="4">
    <source>
        <dbReference type="EMBL" id="EGT37364.1"/>
    </source>
</evidence>
<name>G0MMD6_CAEBE</name>
<gene>
    <name evidence="4" type="ORF">CAEBREN_09526</name>
</gene>
<dbReference type="Proteomes" id="UP000008068">
    <property type="component" value="Unassembled WGS sequence"/>
</dbReference>
<dbReference type="InterPro" id="IPR053345">
    <property type="entry name" value="Ankyrin_repeat-containing"/>
</dbReference>
<feature type="transmembrane region" description="Helical" evidence="1">
    <location>
        <begin position="792"/>
        <end position="812"/>
    </location>
</feature>
<dbReference type="OrthoDB" id="5874160at2759"/>
<keyword evidence="1" id="KW-0472">Membrane</keyword>
<reference evidence="5" key="1">
    <citation type="submission" date="2011-07" db="EMBL/GenBank/DDBJ databases">
        <authorList>
            <consortium name="Caenorhabditis brenneri Sequencing and Analysis Consortium"/>
            <person name="Wilson R.K."/>
        </authorList>
    </citation>
    <scope>NUCLEOTIDE SEQUENCE [LARGE SCALE GENOMIC DNA]</scope>
    <source>
        <strain evidence="5">PB2801</strain>
    </source>
</reference>
<protein>
    <recommendedName>
        <fullName evidence="3">Domain of unknown function WSN domain-containing protein</fullName>
    </recommendedName>
</protein>
<dbReference type="AlphaFoldDB" id="G0MMD6"/>
<keyword evidence="1" id="KW-1133">Transmembrane helix</keyword>
<dbReference type="InParanoid" id="G0MMD6"/>
<evidence type="ECO:0000259" key="3">
    <source>
        <dbReference type="SMART" id="SM00453"/>
    </source>
</evidence>
<proteinExistence type="predicted"/>
<dbReference type="HOGENOM" id="CLU_343625_0_0_1"/>
<evidence type="ECO:0000256" key="1">
    <source>
        <dbReference type="SAM" id="Phobius"/>
    </source>
</evidence>
<dbReference type="EMBL" id="GL379802">
    <property type="protein sequence ID" value="EGT37364.1"/>
    <property type="molecule type" value="Genomic_DNA"/>
</dbReference>
<dbReference type="InterPro" id="IPR003125">
    <property type="entry name" value="WSN"/>
</dbReference>
<dbReference type="SMART" id="SM00453">
    <property type="entry name" value="WSN"/>
    <property type="match status" value="1"/>
</dbReference>
<dbReference type="PANTHER" id="PTHR22956">
    <property type="entry name" value="ANKYRIN REPEAT-CONTAINING PROTEIN F37A4.4-RELATED-RELATED"/>
    <property type="match status" value="1"/>
</dbReference>
<dbReference type="eggNOG" id="ENOG502TGQ6">
    <property type="taxonomic scope" value="Eukaryota"/>
</dbReference>
<feature type="chain" id="PRO_5003403467" description="Domain of unknown function WSN domain-containing protein" evidence="2">
    <location>
        <begin position="22"/>
        <end position="824"/>
    </location>
</feature>
<feature type="domain" description="Domain of unknown function WSN" evidence="3">
    <location>
        <begin position="62"/>
        <end position="131"/>
    </location>
</feature>
<sequence length="824" mass="94566">MKLMNVLPLIFLMVIFEISCGFDDDTRYYPTDPFFTIGRKVPMAKPAKRSERSAPNKHQGPLTIPEVVERHKKLFRIFNAIYIQNLLSQRRIDYLGVISGIWDLKNKTVLDKIASLNVDGLLKSLMELDTKIILDSSDETKIVDVGEMEEKMKFLNEITIETRKSLDDPKKSADSLPNYVRDGIPYSTEIKLRKLENNLAELASTTLQTASDSIGADKLKDLIYASYTVLKYFPSYLSELIAETGSFTSILDVIRTAKKFKAKKNDFDSAYSLFHNIETRVEKIHQFDDGLNLDTVKKSLNQLKLILENFNQRFSLIPIYVDLESEWIREILNNGTTLENLRGLLPDFKELAQRLKPINNIIGTWFDIRAPDRIEYVSKMAGGIQEVSEIMKKSGIENLVSCLSFPPEEMTSSIAEINQLPRFLSTFLDGVKYMDSIFQQVPNKAESWEKLHQVWIDLLGIVNKSFEDFVAWRTKNNEELKQLLNSLTPLFSKLKRSDEFIKSLEKVIEGKELVEKILTWLEKFHFAKRECDALFSFNPHNLENLNKFAKQFSTFKSRYDIYELKPLLESLPKVISELKKLKKSGPSGIFRSGILIRNPGNIIEFEYATKSLEAMVKIYQHGKMIEVIKNRGEEAKKKVESDPELKAKFGSVWIGFDGLKVSLTTLQTEINTALSNISLSGEEKNLEDVGKVYSSLTTATITTTPILLGNYRRSLMEFPDSGSWKDLEHALAILEKPVATNFATVYASFKKIPKALKELQRDLWDFFGETKQSGAKVRLEVEDESRRYKRHVSYVMLAMIVVGAIAFVGWKLKQNRDEKRRRRD</sequence>
<accession>G0MMD6</accession>
<keyword evidence="5" id="KW-1185">Reference proteome</keyword>
<dbReference type="Pfam" id="PF02206">
    <property type="entry name" value="WSN"/>
    <property type="match status" value="1"/>
</dbReference>
<organism evidence="5">
    <name type="scientific">Caenorhabditis brenneri</name>
    <name type="common">Nematode worm</name>
    <dbReference type="NCBI Taxonomy" id="135651"/>
    <lineage>
        <taxon>Eukaryota</taxon>
        <taxon>Metazoa</taxon>
        <taxon>Ecdysozoa</taxon>
        <taxon>Nematoda</taxon>
        <taxon>Chromadorea</taxon>
        <taxon>Rhabditida</taxon>
        <taxon>Rhabditina</taxon>
        <taxon>Rhabditomorpha</taxon>
        <taxon>Rhabditoidea</taxon>
        <taxon>Rhabditidae</taxon>
        <taxon>Peloderinae</taxon>
        <taxon>Caenorhabditis</taxon>
    </lineage>
</organism>
<feature type="signal peptide" evidence="2">
    <location>
        <begin position="1"/>
        <end position="21"/>
    </location>
</feature>
<evidence type="ECO:0000256" key="2">
    <source>
        <dbReference type="SAM" id="SignalP"/>
    </source>
</evidence>
<evidence type="ECO:0000313" key="5">
    <source>
        <dbReference type="Proteomes" id="UP000008068"/>
    </source>
</evidence>
<keyword evidence="1" id="KW-0812">Transmembrane</keyword>
<keyword evidence="2" id="KW-0732">Signal</keyword>
<dbReference type="PANTHER" id="PTHR22956:SF26">
    <property type="entry name" value="TYROSINE-PROTEIN PHOSPHATASE DOMAIN-CONTAINING PROTEIN"/>
    <property type="match status" value="1"/>
</dbReference>
<dbReference type="OMA" id="WIDEWIK"/>